<name>A0A1H8DVY8_9PROT</name>
<feature type="transmembrane region" description="Helical" evidence="1">
    <location>
        <begin position="37"/>
        <end position="54"/>
    </location>
</feature>
<dbReference type="RefSeq" id="WP_090630422.1">
    <property type="nucleotide sequence ID" value="NZ_FOCP01000008.1"/>
</dbReference>
<protein>
    <recommendedName>
        <fullName evidence="4">SMODS and SLOG-associating 2TM effector domain-containing protein</fullName>
    </recommendedName>
</protein>
<evidence type="ECO:0000313" key="2">
    <source>
        <dbReference type="EMBL" id="SEN11471.1"/>
    </source>
</evidence>
<dbReference type="EMBL" id="FOCP01000008">
    <property type="protein sequence ID" value="SEN11471.1"/>
    <property type="molecule type" value="Genomic_DNA"/>
</dbReference>
<feature type="transmembrane region" description="Helical" evidence="1">
    <location>
        <begin position="149"/>
        <end position="170"/>
    </location>
</feature>
<evidence type="ECO:0008006" key="4">
    <source>
        <dbReference type="Google" id="ProtNLM"/>
    </source>
</evidence>
<accession>A0A1H8DVY8</accession>
<evidence type="ECO:0000313" key="3">
    <source>
        <dbReference type="Proteomes" id="UP000199459"/>
    </source>
</evidence>
<organism evidence="2 3">
    <name type="scientific">Nitrosomonas marina</name>
    <dbReference type="NCBI Taxonomy" id="917"/>
    <lineage>
        <taxon>Bacteria</taxon>
        <taxon>Pseudomonadati</taxon>
        <taxon>Pseudomonadota</taxon>
        <taxon>Betaproteobacteria</taxon>
        <taxon>Nitrosomonadales</taxon>
        <taxon>Nitrosomonadaceae</taxon>
        <taxon>Nitrosomonas</taxon>
    </lineage>
</organism>
<sequence>MNSDSKNLTRDGLIQRTLDGKDRAIAAYDGILWKIRTGYATVLYGMFTLVVSLGDKTNWPLSLTEAQLVALTLITGFSVCAGALDFFFLRSKLRVIQSKEELIDLALSLASGQQLEAWKGTALNVLLHNSGEGLAPVDWKARSSVWPVALLYLGTWGPLCIAVLLMGGLIRA</sequence>
<dbReference type="Proteomes" id="UP000199459">
    <property type="component" value="Unassembled WGS sequence"/>
</dbReference>
<keyword evidence="1" id="KW-0812">Transmembrane</keyword>
<feature type="transmembrane region" description="Helical" evidence="1">
    <location>
        <begin position="66"/>
        <end position="89"/>
    </location>
</feature>
<dbReference type="OrthoDB" id="9785836at2"/>
<dbReference type="AlphaFoldDB" id="A0A1H8DVY8"/>
<evidence type="ECO:0000256" key="1">
    <source>
        <dbReference type="SAM" id="Phobius"/>
    </source>
</evidence>
<proteinExistence type="predicted"/>
<keyword evidence="1" id="KW-0472">Membrane</keyword>
<gene>
    <name evidence="2" type="ORF">SAMN05216325_10810</name>
</gene>
<reference evidence="2 3" key="1">
    <citation type="submission" date="2016-10" db="EMBL/GenBank/DDBJ databases">
        <authorList>
            <person name="de Groot N.N."/>
        </authorList>
    </citation>
    <scope>NUCLEOTIDE SEQUENCE [LARGE SCALE GENOMIC DNA]</scope>
    <source>
        <strain evidence="2 3">Nm22</strain>
    </source>
</reference>
<keyword evidence="1" id="KW-1133">Transmembrane helix</keyword>